<evidence type="ECO:0000256" key="2">
    <source>
        <dbReference type="SAM" id="Phobius"/>
    </source>
</evidence>
<evidence type="ECO:0000313" key="3">
    <source>
        <dbReference type="EMBL" id="KAJ8362335.1"/>
    </source>
</evidence>
<keyword evidence="2" id="KW-1133">Transmembrane helix</keyword>
<name>A0AAD7R4L4_9TELE</name>
<comment type="caution">
    <text evidence="3">The sequence shown here is derived from an EMBL/GenBank/DDBJ whole genome shotgun (WGS) entry which is preliminary data.</text>
</comment>
<dbReference type="EMBL" id="JAINUG010000692">
    <property type="protein sequence ID" value="KAJ8362335.1"/>
    <property type="molecule type" value="Genomic_DNA"/>
</dbReference>
<evidence type="ECO:0000313" key="4">
    <source>
        <dbReference type="Proteomes" id="UP001221898"/>
    </source>
</evidence>
<feature type="transmembrane region" description="Helical" evidence="2">
    <location>
        <begin position="242"/>
        <end position="274"/>
    </location>
</feature>
<accession>A0AAD7R4L4</accession>
<dbReference type="Proteomes" id="UP001221898">
    <property type="component" value="Unassembled WGS sequence"/>
</dbReference>
<feature type="region of interest" description="Disordered" evidence="1">
    <location>
        <begin position="41"/>
        <end position="62"/>
    </location>
</feature>
<evidence type="ECO:0000256" key="1">
    <source>
        <dbReference type="SAM" id="MobiDB-lite"/>
    </source>
</evidence>
<keyword evidence="4" id="KW-1185">Reference proteome</keyword>
<dbReference type="AlphaFoldDB" id="A0AAD7R4L4"/>
<keyword evidence="2" id="KW-0812">Transmembrane</keyword>
<feature type="compositionally biased region" description="Polar residues" evidence="1">
    <location>
        <begin position="45"/>
        <end position="62"/>
    </location>
</feature>
<organism evidence="3 4">
    <name type="scientific">Aldrovandia affinis</name>
    <dbReference type="NCBI Taxonomy" id="143900"/>
    <lineage>
        <taxon>Eukaryota</taxon>
        <taxon>Metazoa</taxon>
        <taxon>Chordata</taxon>
        <taxon>Craniata</taxon>
        <taxon>Vertebrata</taxon>
        <taxon>Euteleostomi</taxon>
        <taxon>Actinopterygii</taxon>
        <taxon>Neopterygii</taxon>
        <taxon>Teleostei</taxon>
        <taxon>Notacanthiformes</taxon>
        <taxon>Halosauridae</taxon>
        <taxon>Aldrovandia</taxon>
    </lineage>
</organism>
<reference evidence="3" key="1">
    <citation type="journal article" date="2023" name="Science">
        <title>Genome structures resolve the early diversification of teleost fishes.</title>
        <authorList>
            <person name="Parey E."/>
            <person name="Louis A."/>
            <person name="Montfort J."/>
            <person name="Bouchez O."/>
            <person name="Roques C."/>
            <person name="Iampietro C."/>
            <person name="Lluch J."/>
            <person name="Castinel A."/>
            <person name="Donnadieu C."/>
            <person name="Desvignes T."/>
            <person name="Floi Bucao C."/>
            <person name="Jouanno E."/>
            <person name="Wen M."/>
            <person name="Mejri S."/>
            <person name="Dirks R."/>
            <person name="Jansen H."/>
            <person name="Henkel C."/>
            <person name="Chen W.J."/>
            <person name="Zahm M."/>
            <person name="Cabau C."/>
            <person name="Klopp C."/>
            <person name="Thompson A.W."/>
            <person name="Robinson-Rechavi M."/>
            <person name="Braasch I."/>
            <person name="Lecointre G."/>
            <person name="Bobe J."/>
            <person name="Postlethwait J.H."/>
            <person name="Berthelot C."/>
            <person name="Roest Crollius H."/>
            <person name="Guiguen Y."/>
        </authorList>
    </citation>
    <scope>NUCLEOTIDE SEQUENCE</scope>
    <source>
        <strain evidence="3">NC1722</strain>
    </source>
</reference>
<sequence length="294" mass="33133">MPKQIHANVEYVYQEVDINQPSKFLSAILRVSGLATTTAPMTTTSESQTVSGTMPSTKPTTTEPRRIVGMVKIFIRFVFHTIKPVPSESEILSLARNLLDARVRQLNDPVKLDDVTYEKLSVYSFAMELSYQIFNVSMSEDPERRDETHRLIQSSINKLLNIMLNKPGENPFDFEQASYINMPDHIQAIMEYIFREGDIKQPSSFLSAVLAVSGLATTAAPTTTTSPILLLITGSGGSFPGWALAIIIPCGITIILVPFWILLCCLLCGCCAAIKRRWRRRRRYNIQQYRIHPF</sequence>
<gene>
    <name evidence="3" type="ORF">AAFF_G00379730</name>
</gene>
<proteinExistence type="predicted"/>
<protein>
    <submittedName>
        <fullName evidence="3">Uncharacterized protein</fullName>
    </submittedName>
</protein>
<keyword evidence="2" id="KW-0472">Membrane</keyword>